<name>A0A0J6I6A1_COCPO</name>
<dbReference type="Proteomes" id="UP000054567">
    <property type="component" value="Unassembled WGS sequence"/>
</dbReference>
<reference evidence="1 2" key="1">
    <citation type="submission" date="2007-06" db="EMBL/GenBank/DDBJ databases">
        <title>The Genome Sequence of Coccidioides posadasii RMSCC_3488.</title>
        <authorList>
            <consortium name="Coccidioides Genome Resources Consortium"/>
            <consortium name="The Broad Institute Genome Sequencing Platform"/>
            <person name="Henn M.R."/>
            <person name="Sykes S."/>
            <person name="Young S."/>
            <person name="Jaffe D."/>
            <person name="Berlin A."/>
            <person name="Alvarez P."/>
            <person name="Butler J."/>
            <person name="Gnerre S."/>
            <person name="Grabherr M."/>
            <person name="Mauceli E."/>
            <person name="Brockman W."/>
            <person name="Kodira C."/>
            <person name="Alvarado L."/>
            <person name="Zeng Q."/>
            <person name="Crawford M."/>
            <person name="Antoine C."/>
            <person name="Devon K."/>
            <person name="Galgiani J."/>
            <person name="Orsborn K."/>
            <person name="Lewis M.L."/>
            <person name="Nusbaum C."/>
            <person name="Galagan J."/>
            <person name="Birren B."/>
        </authorList>
    </citation>
    <scope>NUCLEOTIDE SEQUENCE [LARGE SCALE GENOMIC DNA]</scope>
    <source>
        <strain evidence="1 2">RMSCC 3488</strain>
    </source>
</reference>
<accession>A0A0J6I6A1</accession>
<evidence type="ECO:0000313" key="2">
    <source>
        <dbReference type="Proteomes" id="UP000054567"/>
    </source>
</evidence>
<dbReference type="EMBL" id="DS268110">
    <property type="protein sequence ID" value="KMM66947.1"/>
    <property type="molecule type" value="Genomic_DNA"/>
</dbReference>
<gene>
    <name evidence="1" type="ORF">CPAG_03283</name>
</gene>
<protein>
    <submittedName>
        <fullName evidence="1">Uncharacterized protein</fullName>
    </submittedName>
</protein>
<dbReference type="VEuPathDB" id="FungiDB:CPAG_03283"/>
<organism evidence="1 2">
    <name type="scientific">Coccidioides posadasii RMSCC 3488</name>
    <dbReference type="NCBI Taxonomy" id="454284"/>
    <lineage>
        <taxon>Eukaryota</taxon>
        <taxon>Fungi</taxon>
        <taxon>Dikarya</taxon>
        <taxon>Ascomycota</taxon>
        <taxon>Pezizomycotina</taxon>
        <taxon>Eurotiomycetes</taxon>
        <taxon>Eurotiomycetidae</taxon>
        <taxon>Onygenales</taxon>
        <taxon>Onygenaceae</taxon>
        <taxon>Coccidioides</taxon>
    </lineage>
</organism>
<reference evidence="2" key="2">
    <citation type="journal article" date="2009" name="Genome Res.">
        <title>Comparative genomic analyses of the human fungal pathogens Coccidioides and their relatives.</title>
        <authorList>
            <person name="Sharpton T.J."/>
            <person name="Stajich J.E."/>
            <person name="Rounsley S.D."/>
            <person name="Gardner M.J."/>
            <person name="Wortman J.R."/>
            <person name="Jordar V.S."/>
            <person name="Maiti R."/>
            <person name="Kodira C.D."/>
            <person name="Neafsey D.E."/>
            <person name="Zeng Q."/>
            <person name="Hung C.-Y."/>
            <person name="McMahan C."/>
            <person name="Muszewska A."/>
            <person name="Grynberg M."/>
            <person name="Mandel M.A."/>
            <person name="Kellner E.M."/>
            <person name="Barker B.M."/>
            <person name="Galgiani J.N."/>
            <person name="Orbach M.J."/>
            <person name="Kirkland T.N."/>
            <person name="Cole G.T."/>
            <person name="Henn M.R."/>
            <person name="Birren B.W."/>
            <person name="Taylor J.W."/>
        </authorList>
    </citation>
    <scope>NUCLEOTIDE SEQUENCE [LARGE SCALE GENOMIC DNA]</scope>
    <source>
        <strain evidence="2">RMSCC 3488</strain>
    </source>
</reference>
<reference evidence="2" key="3">
    <citation type="journal article" date="2010" name="Genome Res.">
        <title>Population genomic sequencing of Coccidioides fungi reveals recent hybridization and transposon control.</title>
        <authorList>
            <person name="Neafsey D.E."/>
            <person name="Barker B.M."/>
            <person name="Sharpton T.J."/>
            <person name="Stajich J.E."/>
            <person name="Park D.J."/>
            <person name="Whiston E."/>
            <person name="Hung C.-Y."/>
            <person name="McMahan C."/>
            <person name="White J."/>
            <person name="Sykes S."/>
            <person name="Heiman D."/>
            <person name="Young S."/>
            <person name="Zeng Q."/>
            <person name="Abouelleil A."/>
            <person name="Aftuck L."/>
            <person name="Bessette D."/>
            <person name="Brown A."/>
            <person name="FitzGerald M."/>
            <person name="Lui A."/>
            <person name="Macdonald J.P."/>
            <person name="Priest M."/>
            <person name="Orbach M.J."/>
            <person name="Galgiani J.N."/>
            <person name="Kirkland T.N."/>
            <person name="Cole G.T."/>
            <person name="Birren B.W."/>
            <person name="Henn M.R."/>
            <person name="Taylor J.W."/>
            <person name="Rounsley S.D."/>
        </authorList>
    </citation>
    <scope>NUCLEOTIDE SEQUENCE [LARGE SCALE GENOMIC DNA]</scope>
    <source>
        <strain evidence="2">RMSCC 3488</strain>
    </source>
</reference>
<proteinExistence type="predicted"/>
<sequence length="130" mass="14399">MAPIALVYRTLSPHCCKIRSETKVLETSNLGSPDRTFSPQCSGAMASPQPSSQFLFQFSPTTRKYSEEAPSKVSFLRALFPMKGRGLVWLRDILAFASLRSASTPRAYHPSLHAGNGDRFCFEIIPNMAN</sequence>
<evidence type="ECO:0000313" key="1">
    <source>
        <dbReference type="EMBL" id="KMM66947.1"/>
    </source>
</evidence>
<dbReference type="AlphaFoldDB" id="A0A0J6I6A1"/>